<dbReference type="Proteomes" id="UP000054925">
    <property type="component" value="Unassembled WGS sequence"/>
</dbReference>
<dbReference type="AlphaFoldDB" id="A0A158KQZ5"/>
<dbReference type="OrthoDB" id="9135205at2"/>
<dbReference type="RefSeq" id="WP_087660084.1">
    <property type="nucleotide sequence ID" value="NZ_FCOL02000100.1"/>
</dbReference>
<protein>
    <submittedName>
        <fullName evidence="1">Uncharacterized protein</fullName>
    </submittedName>
</protein>
<organism evidence="1 2">
    <name type="scientific">Caballeronia terrestris</name>
    <dbReference type="NCBI Taxonomy" id="1226301"/>
    <lineage>
        <taxon>Bacteria</taxon>
        <taxon>Pseudomonadati</taxon>
        <taxon>Pseudomonadota</taxon>
        <taxon>Betaproteobacteria</taxon>
        <taxon>Burkholderiales</taxon>
        <taxon>Burkholderiaceae</taxon>
        <taxon>Caballeronia</taxon>
    </lineage>
</organism>
<reference evidence="1" key="1">
    <citation type="submission" date="2016-01" db="EMBL/GenBank/DDBJ databases">
        <authorList>
            <person name="Peeters C."/>
        </authorList>
    </citation>
    <scope>NUCLEOTIDE SEQUENCE [LARGE SCALE GENOMIC DNA]</scope>
    <source>
        <strain evidence="1">LMG 22937</strain>
    </source>
</reference>
<sequence length="91" mass="10645">MKALYPETLDQLADRWTVLMNQLNRHEGRYHGQSYVDVAELVQQTEHIIKPDPFEQEVLQTVCRLTADGNLKMALFRLHEVIEARLERRGA</sequence>
<proteinExistence type="predicted"/>
<accession>A0A158KQZ5</accession>
<keyword evidence="2" id="KW-1185">Reference proteome</keyword>
<name>A0A158KQZ5_9BURK</name>
<dbReference type="EMBL" id="FCOL02000100">
    <property type="protein sequence ID" value="SAL83568.1"/>
    <property type="molecule type" value="Genomic_DNA"/>
</dbReference>
<evidence type="ECO:0000313" key="1">
    <source>
        <dbReference type="EMBL" id="SAL83568.1"/>
    </source>
</evidence>
<comment type="caution">
    <text evidence="1">The sequence shown here is derived from an EMBL/GenBank/DDBJ whole genome shotgun (WGS) entry which is preliminary data.</text>
</comment>
<gene>
    <name evidence="1" type="ORF">AWB67_06442</name>
</gene>
<evidence type="ECO:0000313" key="2">
    <source>
        <dbReference type="Proteomes" id="UP000054925"/>
    </source>
</evidence>